<protein>
    <recommendedName>
        <fullName evidence="3">DUF4920 domain-containing protein</fullName>
    </recommendedName>
</protein>
<comment type="caution">
    <text evidence="1">The sequence shown here is derived from an EMBL/GenBank/DDBJ whole genome shotgun (WGS) entry which is preliminary data.</text>
</comment>
<dbReference type="Proteomes" id="UP000289821">
    <property type="component" value="Unassembled WGS sequence"/>
</dbReference>
<gene>
    <name evidence="1" type="ORF">DSM04_107128</name>
</gene>
<organism evidence="1 2">
    <name type="scientific">Leeuwenhoekiella aestuarii</name>
    <dbReference type="NCBI Taxonomy" id="2249426"/>
    <lineage>
        <taxon>Bacteria</taxon>
        <taxon>Pseudomonadati</taxon>
        <taxon>Bacteroidota</taxon>
        <taxon>Flavobacteriia</taxon>
        <taxon>Flavobacteriales</taxon>
        <taxon>Flavobacteriaceae</taxon>
        <taxon>Leeuwenhoekiella</taxon>
    </lineage>
</organism>
<dbReference type="Pfam" id="PF16267">
    <property type="entry name" value="DUF4920"/>
    <property type="match status" value="1"/>
</dbReference>
<evidence type="ECO:0000313" key="2">
    <source>
        <dbReference type="Proteomes" id="UP000289821"/>
    </source>
</evidence>
<accession>A0A4Q0NPP7</accession>
<evidence type="ECO:0000313" key="1">
    <source>
        <dbReference type="EMBL" id="RXG12357.1"/>
    </source>
</evidence>
<reference evidence="1 2" key="1">
    <citation type="submission" date="2018-07" db="EMBL/GenBank/DDBJ databases">
        <title>Leeuwenhoekiella genomics.</title>
        <authorList>
            <person name="Tahon G."/>
            <person name="Willems A."/>
        </authorList>
    </citation>
    <scope>NUCLEOTIDE SEQUENCE [LARGE SCALE GENOMIC DNA]</scope>
    <source>
        <strain evidence="1 2">R-50232</strain>
    </source>
</reference>
<dbReference type="OrthoDB" id="129527at2"/>
<dbReference type="PROSITE" id="PS51257">
    <property type="entry name" value="PROKAR_LIPOPROTEIN"/>
    <property type="match status" value="1"/>
</dbReference>
<dbReference type="EMBL" id="QOVI01000007">
    <property type="protein sequence ID" value="RXG12357.1"/>
    <property type="molecule type" value="Genomic_DNA"/>
</dbReference>
<dbReference type="InterPro" id="IPR032577">
    <property type="entry name" value="DUF4920"/>
</dbReference>
<name>A0A4Q0NPP7_9FLAO</name>
<dbReference type="RefSeq" id="WP_128762504.1">
    <property type="nucleotide sequence ID" value="NZ_QOVI01000007.1"/>
</dbReference>
<sequence>MKQFFILTLLGLSIISCKETGSQQEEVATISEVPTASALNVFGDDFKNETTLTAFELGDIYKNLKVGDTVNVTFEGSVEEVCQAKGCWMTVDVGAADPVMVKFKDYGFFVPKDLSEKKVVVHGEAFISETSVEEQQHYAEDGGKSEAEIAAITLPKKTLGFTASGVKIEE</sequence>
<keyword evidence="2" id="KW-1185">Reference proteome</keyword>
<proteinExistence type="predicted"/>
<dbReference type="AlphaFoldDB" id="A0A4Q0NPP7"/>
<evidence type="ECO:0008006" key="3">
    <source>
        <dbReference type="Google" id="ProtNLM"/>
    </source>
</evidence>